<feature type="compositionally biased region" description="Low complexity" evidence="1">
    <location>
        <begin position="706"/>
        <end position="716"/>
    </location>
</feature>
<dbReference type="Proteomes" id="UP000186817">
    <property type="component" value="Unassembled WGS sequence"/>
</dbReference>
<accession>A0A1Q9C8R1</accession>
<name>A0A1Q9C8R1_SYMMI</name>
<feature type="compositionally biased region" description="Polar residues" evidence="1">
    <location>
        <begin position="587"/>
        <end position="600"/>
    </location>
</feature>
<feature type="compositionally biased region" description="Low complexity" evidence="1">
    <location>
        <begin position="558"/>
        <end position="586"/>
    </location>
</feature>
<dbReference type="PANTHER" id="PTHR48125">
    <property type="entry name" value="LP07818P1"/>
    <property type="match status" value="1"/>
</dbReference>
<protein>
    <submittedName>
        <fullName evidence="2">Uncharacterized protein</fullName>
    </submittedName>
</protein>
<gene>
    <name evidence="2" type="ORF">AK812_SmicGene40416</name>
</gene>
<feature type="region of interest" description="Disordered" evidence="1">
    <location>
        <begin position="128"/>
        <end position="155"/>
    </location>
</feature>
<feature type="compositionally biased region" description="Polar residues" evidence="1">
    <location>
        <begin position="609"/>
        <end position="618"/>
    </location>
</feature>
<evidence type="ECO:0000256" key="1">
    <source>
        <dbReference type="SAM" id="MobiDB-lite"/>
    </source>
</evidence>
<reference evidence="2 3" key="1">
    <citation type="submission" date="2016-02" db="EMBL/GenBank/DDBJ databases">
        <title>Genome analysis of coral dinoflagellate symbionts highlights evolutionary adaptations to a symbiotic lifestyle.</title>
        <authorList>
            <person name="Aranda M."/>
            <person name="Li Y."/>
            <person name="Liew Y.J."/>
            <person name="Baumgarten S."/>
            <person name="Simakov O."/>
            <person name="Wilson M."/>
            <person name="Piel J."/>
            <person name="Ashoor H."/>
            <person name="Bougouffa S."/>
            <person name="Bajic V.B."/>
            <person name="Ryu T."/>
            <person name="Ravasi T."/>
            <person name="Bayer T."/>
            <person name="Micklem G."/>
            <person name="Kim H."/>
            <person name="Bhak J."/>
            <person name="Lajeunesse T.C."/>
            <person name="Voolstra C.R."/>
        </authorList>
    </citation>
    <scope>NUCLEOTIDE SEQUENCE [LARGE SCALE GENOMIC DNA]</scope>
    <source>
        <strain evidence="2 3">CCMP2467</strain>
    </source>
</reference>
<organism evidence="2 3">
    <name type="scientific">Symbiodinium microadriaticum</name>
    <name type="common">Dinoflagellate</name>
    <name type="synonym">Zooxanthella microadriatica</name>
    <dbReference type="NCBI Taxonomy" id="2951"/>
    <lineage>
        <taxon>Eukaryota</taxon>
        <taxon>Sar</taxon>
        <taxon>Alveolata</taxon>
        <taxon>Dinophyceae</taxon>
        <taxon>Suessiales</taxon>
        <taxon>Symbiodiniaceae</taxon>
        <taxon>Symbiodinium</taxon>
    </lineage>
</organism>
<proteinExistence type="predicted"/>
<dbReference type="AlphaFoldDB" id="A0A1Q9C8R1"/>
<dbReference type="PANTHER" id="PTHR48125:SF10">
    <property type="entry name" value="OS12G0136300 PROTEIN"/>
    <property type="match status" value="1"/>
</dbReference>
<evidence type="ECO:0000313" key="3">
    <source>
        <dbReference type="Proteomes" id="UP000186817"/>
    </source>
</evidence>
<keyword evidence="3" id="KW-1185">Reference proteome</keyword>
<dbReference type="EMBL" id="LSRX01001501">
    <property type="protein sequence ID" value="OLP79308.1"/>
    <property type="molecule type" value="Genomic_DNA"/>
</dbReference>
<sequence length="748" mass="80338">MSFFEPHTLRMRFSGAEKRLHPNLQTSDLAGEQIQFEIHRFADGKLQARNLRALGDVSDFKGSSYGANREYGAGVRAQFFNSRGPGGLQDSNFAELSKLAPKHGFPRRLVRGERNFMKRFECFKCKAPKPPEAPGDQPVAPPVPTPPPKRTLSPHAGSRAMREMLQKLLEAAGKPPGYAAVYQAFQDMASSDKLQCASKTSKIKNPDQVSKLCRLVDLARPANVLPEMQRMQLHNGNITWCGKWTIVTRMLGTTESDEQLAFVVRLTDFVSQKVAMLSASRWRKTYTTPLAPPAERVLAVEPVPVPVVQTNANRPSPPAPGPSAEDSEQQKKLRLMEHAAEEISRYLRFVEVNDVGSVDGLSNAVRLLELLDIPDPTGNQALRGWWVDSSMLHELDAVTKLFTQYSAAEKDVLIACDGGSAKSQALIQKSFQKLKKVKCFLGSWSLLPTQHGLEMRAGVTKPDEPDRSYQAKRRRISASGLSSIVGRENIHYMVKGAILQSRDLQFTADANVTSSASPFLPISSCCMLPVDKKDKKITADAAEAEVVSVLTDEDLSESAPPASASAPRAGASAPPAGASSAPAAGSQTDAGTGAGNNQGERVTELAPVNVNNGNSSQPEGGGENASDGAEVVASHLTVRAPCVSTVILVLGMGKSRQSMKKPAAAPKKTKKVELATTSRSGFCLDGFVKVNGDRYKQGLLGPGAAAAAAAAPAKSASKSRSKRSASSSSSSSSRKKKRTQLDYLEVHG</sequence>
<feature type="region of interest" description="Disordered" evidence="1">
    <location>
        <begin position="551"/>
        <end position="628"/>
    </location>
</feature>
<feature type="region of interest" description="Disordered" evidence="1">
    <location>
        <begin position="706"/>
        <end position="748"/>
    </location>
</feature>
<feature type="compositionally biased region" description="Pro residues" evidence="1">
    <location>
        <begin position="128"/>
        <end position="149"/>
    </location>
</feature>
<dbReference type="OrthoDB" id="424010at2759"/>
<feature type="region of interest" description="Disordered" evidence="1">
    <location>
        <begin position="308"/>
        <end position="330"/>
    </location>
</feature>
<evidence type="ECO:0000313" key="2">
    <source>
        <dbReference type="EMBL" id="OLP79308.1"/>
    </source>
</evidence>
<comment type="caution">
    <text evidence="2">The sequence shown here is derived from an EMBL/GenBank/DDBJ whole genome shotgun (WGS) entry which is preliminary data.</text>
</comment>